<feature type="binding site" evidence="1">
    <location>
        <position position="147"/>
    </location>
    <ligand>
        <name>Fe cation</name>
        <dbReference type="ChEBI" id="CHEBI:24875"/>
        <label>2</label>
    </ligand>
</feature>
<dbReference type="NCBIfam" id="TIGR04059">
    <property type="entry name" value="Ald_deCOase"/>
    <property type="match status" value="1"/>
</dbReference>
<sequence length="231" mass="26329">MQQLAVSTELDYQSETYKDAYSRINAIVIEGEQEAYDNYINLASLLPDDKEQLTKLAKMENRHMKGFQACGNNLNVTPDMEFAKKYFNQLHQNFQDALAEGKVVTCLLIQSLIIECFAIAAYNIYIPVADPFARKITEGVVKDEYTHLNFGEEWLKAHFEDSKAELQAANKQNLPIVWKMLNQVEKDAQILAMEKESLIEDFMIAYGEALANIGFSTGEIMRMSAYGLRPF</sequence>
<feature type="binding site" evidence="1">
    <location>
        <position position="60"/>
    </location>
    <ligand>
        <name>Fe cation</name>
        <dbReference type="ChEBI" id="CHEBI:24875"/>
        <label>2</label>
    </ligand>
</feature>
<reference evidence="2 3" key="1">
    <citation type="submission" date="2023-01" db="EMBL/GenBank/DDBJ databases">
        <title>Novel diversity within Roseofilum (Cyanobacteria; Desertifilaceae) from marine benthic mats with descriptions of four novel species.</title>
        <authorList>
            <person name="Wang Y."/>
            <person name="Berthold D.E."/>
            <person name="Hu J."/>
            <person name="Lefler F.W."/>
            <person name="Laughinghouse H.D. IV."/>
        </authorList>
    </citation>
    <scope>NUCLEOTIDE SEQUENCE [LARGE SCALE GENOMIC DNA]</scope>
    <source>
        <strain evidence="2 3">BLCC-M154</strain>
    </source>
</reference>
<evidence type="ECO:0000313" key="2">
    <source>
        <dbReference type="EMBL" id="MDJ1169100.1"/>
    </source>
</evidence>
<feature type="binding site" evidence="1">
    <location>
        <position position="115"/>
    </location>
    <ligand>
        <name>Fe cation</name>
        <dbReference type="ChEBI" id="CHEBI:24875"/>
        <label>2</label>
    </ligand>
</feature>
<comment type="function">
    <text evidence="1">Catalyzes the decarbonylation of fatty aldehydes to alkanes.</text>
</comment>
<keyword evidence="1 2" id="KW-0456">Lyase</keyword>
<comment type="similarity">
    <text evidence="1">Belongs to the aldehyde decarbonylase family.</text>
</comment>
<gene>
    <name evidence="2" type="ORF">PMG71_06640</name>
</gene>
<comment type="caution">
    <text evidence="2">The sequence shown here is derived from an EMBL/GenBank/DDBJ whole genome shotgun (WGS) entry which is preliminary data.</text>
</comment>
<dbReference type="CDD" id="cd00657">
    <property type="entry name" value="Ferritin_like"/>
    <property type="match status" value="1"/>
</dbReference>
<evidence type="ECO:0000313" key="3">
    <source>
        <dbReference type="Proteomes" id="UP001235303"/>
    </source>
</evidence>
<proteinExistence type="inferred from homology"/>
<keyword evidence="3" id="KW-1185">Reference proteome</keyword>
<comment type="catalytic activity">
    <reaction evidence="1">
        <text>a long-chain fatty aldehyde + 2 NADPH + O2 + H(+) = a long-chain alkane + formate + 2 NADP(+) + H2O</text>
        <dbReference type="Rhea" id="RHEA:21440"/>
        <dbReference type="ChEBI" id="CHEBI:15377"/>
        <dbReference type="ChEBI" id="CHEBI:15378"/>
        <dbReference type="ChEBI" id="CHEBI:15379"/>
        <dbReference type="ChEBI" id="CHEBI:15740"/>
        <dbReference type="ChEBI" id="CHEBI:17176"/>
        <dbReference type="ChEBI" id="CHEBI:57783"/>
        <dbReference type="ChEBI" id="CHEBI:58349"/>
        <dbReference type="ChEBI" id="CHEBI:83563"/>
        <dbReference type="EC" id="4.1.99.5"/>
    </reaction>
</comment>
<keyword evidence="1" id="KW-0521">NADP</keyword>
<feature type="binding site" evidence="1">
    <location>
        <position position="32"/>
    </location>
    <ligand>
        <name>Fe cation</name>
        <dbReference type="ChEBI" id="CHEBI:24875"/>
        <label>1</label>
    </ligand>
</feature>
<dbReference type="Gene3D" id="1.20.1260.10">
    <property type="match status" value="1"/>
</dbReference>
<accession>A0ABT7AQE1</accession>
<name>A0ABT7AQE1_9CYAN</name>
<dbReference type="Proteomes" id="UP001235303">
    <property type="component" value="Unassembled WGS sequence"/>
</dbReference>
<keyword evidence="1" id="KW-0479">Metal-binding</keyword>
<dbReference type="SUPFAM" id="SSF47240">
    <property type="entry name" value="Ferritin-like"/>
    <property type="match status" value="1"/>
</dbReference>
<dbReference type="HAMAP" id="MF_00931">
    <property type="entry name" value="Aldeh_decarbonylase"/>
    <property type="match status" value="1"/>
</dbReference>
<dbReference type="EC" id="4.1.99.5" evidence="1"/>
<dbReference type="RefSeq" id="WP_283752861.1">
    <property type="nucleotide sequence ID" value="NZ_JAQOSP010000042.1"/>
</dbReference>
<organism evidence="2 3">
    <name type="scientific">Roseofilum acuticapitatum BLCC-M154</name>
    <dbReference type="NCBI Taxonomy" id="3022444"/>
    <lineage>
        <taxon>Bacteria</taxon>
        <taxon>Bacillati</taxon>
        <taxon>Cyanobacteriota</taxon>
        <taxon>Cyanophyceae</taxon>
        <taxon>Desertifilales</taxon>
        <taxon>Desertifilaceae</taxon>
        <taxon>Roseofilum</taxon>
        <taxon>Roseofilum acuticapitatum</taxon>
    </lineage>
</organism>
<evidence type="ECO:0000256" key="1">
    <source>
        <dbReference type="HAMAP-Rule" id="MF_00931"/>
    </source>
</evidence>
<feature type="binding site" evidence="1">
    <location>
        <position position="60"/>
    </location>
    <ligand>
        <name>Fe cation</name>
        <dbReference type="ChEBI" id="CHEBI:24875"/>
        <label>1</label>
    </ligand>
</feature>
<protein>
    <recommendedName>
        <fullName evidence="1">Aldehyde decarbonylase</fullName>
        <shortName evidence="1">AD</shortName>
        <ecNumber evidence="1">4.1.99.5</ecNumber>
    </recommendedName>
    <alternativeName>
        <fullName evidence="1">Fatty aldehyde decarbonylase</fullName>
    </alternativeName>
</protein>
<dbReference type="InterPro" id="IPR012347">
    <property type="entry name" value="Ferritin-like"/>
</dbReference>
<feature type="binding site" evidence="1">
    <location>
        <position position="63"/>
    </location>
    <ligand>
        <name>Fe cation</name>
        <dbReference type="ChEBI" id="CHEBI:24875"/>
        <label>1</label>
    </ligand>
</feature>
<dbReference type="InterPro" id="IPR009078">
    <property type="entry name" value="Ferritin-like_SF"/>
</dbReference>
<dbReference type="InterPro" id="IPR022612">
    <property type="entry name" value="Ald_deCOase"/>
</dbReference>
<dbReference type="EMBL" id="JAQOSP010000042">
    <property type="protein sequence ID" value="MDJ1169100.1"/>
    <property type="molecule type" value="Genomic_DNA"/>
</dbReference>
<keyword evidence="1" id="KW-0408">Iron</keyword>
<dbReference type="GO" id="GO:0071771">
    <property type="term" value="F:aldehyde oxygenase (deformylating) activity"/>
    <property type="evidence" value="ECO:0007669"/>
    <property type="project" value="UniProtKB-EC"/>
</dbReference>
<dbReference type="Pfam" id="PF11266">
    <property type="entry name" value="Ald_deCOase"/>
    <property type="match status" value="1"/>
</dbReference>